<proteinExistence type="predicted"/>
<dbReference type="EMBL" id="CTRP01000005">
    <property type="protein sequence ID" value="CQR71866.1"/>
    <property type="molecule type" value="Genomic_DNA"/>
</dbReference>
<gene>
    <name evidence="1" type="ORF">SpAn4DRAFT_3732</name>
</gene>
<evidence type="ECO:0008006" key="3">
    <source>
        <dbReference type="Google" id="ProtNLM"/>
    </source>
</evidence>
<sequence length="230" mass="27007">MEQTIRARLLALVDEEYRQFHSKLLPDADNILGVRLPHLRELAKELARGDWRSYLQAARADYNEEIMLQGLVIGYAKADIEEILRHTAAFVPKINNWGVCDSFCNSLKITKKYRAQVWEFLQPYLRSQEEFELRFGIVMLLSFYIEDEYIEQVLLRLDDAKHEGYYVKMAVAWAISLCYINYPEQTMAYLKQNTLDDFTYNKALQKITESLRVDTATKSLIRGMKRSVMK</sequence>
<dbReference type="Gene3D" id="1.25.10.90">
    <property type="match status" value="1"/>
</dbReference>
<keyword evidence="2" id="KW-1185">Reference proteome</keyword>
<dbReference type="PANTHER" id="PTHR34070">
    <property type="entry name" value="ARMADILLO-TYPE FOLD"/>
    <property type="match status" value="1"/>
</dbReference>
<name>A0A0U1KWZ9_9FIRM</name>
<dbReference type="Proteomes" id="UP000049855">
    <property type="component" value="Unassembled WGS sequence"/>
</dbReference>
<accession>A0A0U1KWZ9</accession>
<dbReference type="Pfam" id="PF08713">
    <property type="entry name" value="DNA_alkylation"/>
    <property type="match status" value="1"/>
</dbReference>
<reference evidence="2" key="1">
    <citation type="submission" date="2015-03" db="EMBL/GenBank/DDBJ databases">
        <authorList>
            <person name="Nijsse Bart"/>
        </authorList>
    </citation>
    <scope>NUCLEOTIDE SEQUENCE [LARGE SCALE GENOMIC DNA]</scope>
</reference>
<evidence type="ECO:0000313" key="2">
    <source>
        <dbReference type="Proteomes" id="UP000049855"/>
    </source>
</evidence>
<evidence type="ECO:0000313" key="1">
    <source>
        <dbReference type="EMBL" id="CQR71866.1"/>
    </source>
</evidence>
<dbReference type="InterPro" id="IPR014825">
    <property type="entry name" value="DNA_alkylation"/>
</dbReference>
<dbReference type="CDD" id="cd06561">
    <property type="entry name" value="AlkD_like"/>
    <property type="match status" value="1"/>
</dbReference>
<organism evidence="1 2">
    <name type="scientific">Sporomusa ovata</name>
    <dbReference type="NCBI Taxonomy" id="2378"/>
    <lineage>
        <taxon>Bacteria</taxon>
        <taxon>Bacillati</taxon>
        <taxon>Bacillota</taxon>
        <taxon>Negativicutes</taxon>
        <taxon>Selenomonadales</taxon>
        <taxon>Sporomusaceae</taxon>
        <taxon>Sporomusa</taxon>
    </lineage>
</organism>
<dbReference type="SUPFAM" id="SSF48371">
    <property type="entry name" value="ARM repeat"/>
    <property type="match status" value="1"/>
</dbReference>
<protein>
    <recommendedName>
        <fullName evidence="3">DNA alkylation repair enzyme</fullName>
    </recommendedName>
</protein>
<dbReference type="AlphaFoldDB" id="A0A0U1KWZ9"/>
<dbReference type="RefSeq" id="WP_021168940.1">
    <property type="nucleotide sequence ID" value="NZ_CTRP01000005.1"/>
</dbReference>
<dbReference type="InterPro" id="IPR016024">
    <property type="entry name" value="ARM-type_fold"/>
</dbReference>
<dbReference type="PANTHER" id="PTHR34070:SF1">
    <property type="entry name" value="DNA ALKYLATION REPAIR PROTEIN"/>
    <property type="match status" value="1"/>
</dbReference>